<dbReference type="Proteomes" id="UP000324222">
    <property type="component" value="Unassembled WGS sequence"/>
</dbReference>
<sequence>MTNSQAPSAGRDERLGRNTALARNSTLQDLVFKSYLNTLSGPVVWEGVRPPPQTEVAVDNSVVEAHKVSHASSSHHHSRPQARPALSAAYALVTVRTAWMTMTVLVTKTPRRGGLLQFSVTLSINRRAAPTVFLRREYVRRLMGYSYVIIR</sequence>
<name>A0A5B7DCA9_PORTR</name>
<organism evidence="1 2">
    <name type="scientific">Portunus trituberculatus</name>
    <name type="common">Swimming crab</name>
    <name type="synonym">Neptunus trituberculatus</name>
    <dbReference type="NCBI Taxonomy" id="210409"/>
    <lineage>
        <taxon>Eukaryota</taxon>
        <taxon>Metazoa</taxon>
        <taxon>Ecdysozoa</taxon>
        <taxon>Arthropoda</taxon>
        <taxon>Crustacea</taxon>
        <taxon>Multicrustacea</taxon>
        <taxon>Malacostraca</taxon>
        <taxon>Eumalacostraca</taxon>
        <taxon>Eucarida</taxon>
        <taxon>Decapoda</taxon>
        <taxon>Pleocyemata</taxon>
        <taxon>Brachyura</taxon>
        <taxon>Eubrachyura</taxon>
        <taxon>Portunoidea</taxon>
        <taxon>Portunidae</taxon>
        <taxon>Portuninae</taxon>
        <taxon>Portunus</taxon>
    </lineage>
</organism>
<dbReference type="AlphaFoldDB" id="A0A5B7DCA9"/>
<comment type="caution">
    <text evidence="1">The sequence shown here is derived from an EMBL/GenBank/DDBJ whole genome shotgun (WGS) entry which is preliminary data.</text>
</comment>
<evidence type="ECO:0000313" key="1">
    <source>
        <dbReference type="EMBL" id="MPC19072.1"/>
    </source>
</evidence>
<dbReference type="EMBL" id="VSRR010000736">
    <property type="protein sequence ID" value="MPC19072.1"/>
    <property type="molecule type" value="Genomic_DNA"/>
</dbReference>
<keyword evidence="2" id="KW-1185">Reference proteome</keyword>
<proteinExistence type="predicted"/>
<evidence type="ECO:0000313" key="2">
    <source>
        <dbReference type="Proteomes" id="UP000324222"/>
    </source>
</evidence>
<gene>
    <name evidence="1" type="ORF">E2C01_011978</name>
</gene>
<accession>A0A5B7DCA9</accession>
<reference evidence="1 2" key="1">
    <citation type="submission" date="2019-05" db="EMBL/GenBank/DDBJ databases">
        <title>Another draft genome of Portunus trituberculatus and its Hox gene families provides insights of decapod evolution.</title>
        <authorList>
            <person name="Jeong J.-H."/>
            <person name="Song I."/>
            <person name="Kim S."/>
            <person name="Choi T."/>
            <person name="Kim D."/>
            <person name="Ryu S."/>
            <person name="Kim W."/>
        </authorList>
    </citation>
    <scope>NUCLEOTIDE SEQUENCE [LARGE SCALE GENOMIC DNA]</scope>
    <source>
        <tissue evidence="1">Muscle</tissue>
    </source>
</reference>
<protein>
    <submittedName>
        <fullName evidence="1">Uncharacterized protein</fullName>
    </submittedName>
</protein>